<keyword evidence="7" id="KW-0547">Nucleotide-binding</keyword>
<dbReference type="InterPro" id="IPR036890">
    <property type="entry name" value="HATPase_C_sf"/>
</dbReference>
<protein>
    <recommendedName>
        <fullName evidence="3">histidine kinase</fullName>
        <ecNumber evidence="3">2.7.13.3</ecNumber>
    </recommendedName>
</protein>
<keyword evidence="11" id="KW-0902">Two-component regulatory system</keyword>
<keyword evidence="8 15" id="KW-0418">Kinase</keyword>
<evidence type="ECO:0000313" key="15">
    <source>
        <dbReference type="EMBL" id="TVX96277.1"/>
    </source>
</evidence>
<dbReference type="Pfam" id="PF02743">
    <property type="entry name" value="dCache_1"/>
    <property type="match status" value="1"/>
</dbReference>
<comment type="catalytic activity">
    <reaction evidence="1">
        <text>ATP + protein L-histidine = ADP + protein N-phospho-L-histidine.</text>
        <dbReference type="EC" id="2.7.13.3"/>
    </reaction>
</comment>
<feature type="domain" description="Histidine kinase" evidence="14">
    <location>
        <begin position="499"/>
        <end position="607"/>
    </location>
</feature>
<dbReference type="GO" id="GO:0005886">
    <property type="term" value="C:plasma membrane"/>
    <property type="evidence" value="ECO:0007669"/>
    <property type="project" value="UniProtKB-SubCell"/>
</dbReference>
<dbReference type="InterPro" id="IPR033479">
    <property type="entry name" value="dCache_1"/>
</dbReference>
<dbReference type="Proteomes" id="UP000316330">
    <property type="component" value="Unassembled WGS sequence"/>
</dbReference>
<dbReference type="PANTHER" id="PTHR34220">
    <property type="entry name" value="SENSOR HISTIDINE KINASE YPDA"/>
    <property type="match status" value="1"/>
</dbReference>
<keyword evidence="12 13" id="KW-0472">Membrane</keyword>
<evidence type="ECO:0000256" key="5">
    <source>
        <dbReference type="ARBA" id="ARBA00022679"/>
    </source>
</evidence>
<gene>
    <name evidence="15" type="ORF">FPZ45_21465</name>
</gene>
<feature type="transmembrane region" description="Helical" evidence="13">
    <location>
        <begin position="25"/>
        <end position="44"/>
    </location>
</feature>
<dbReference type="PROSITE" id="PS50109">
    <property type="entry name" value="HIS_KIN"/>
    <property type="match status" value="1"/>
</dbReference>
<dbReference type="Pfam" id="PF06580">
    <property type="entry name" value="His_kinase"/>
    <property type="match status" value="1"/>
</dbReference>
<dbReference type="GO" id="GO:0005524">
    <property type="term" value="F:ATP binding"/>
    <property type="evidence" value="ECO:0007669"/>
    <property type="project" value="UniProtKB-KW"/>
</dbReference>
<dbReference type="InterPro" id="IPR010559">
    <property type="entry name" value="Sig_transdc_His_kin_internal"/>
</dbReference>
<feature type="transmembrane region" description="Helical" evidence="13">
    <location>
        <begin position="279"/>
        <end position="299"/>
    </location>
</feature>
<dbReference type="OrthoDB" id="9776552at2"/>
<keyword evidence="6 13" id="KW-0812">Transmembrane</keyword>
<evidence type="ECO:0000256" key="11">
    <source>
        <dbReference type="ARBA" id="ARBA00023012"/>
    </source>
</evidence>
<dbReference type="PRINTS" id="PR00344">
    <property type="entry name" value="BCTRLSENSOR"/>
</dbReference>
<evidence type="ECO:0000256" key="8">
    <source>
        <dbReference type="ARBA" id="ARBA00022777"/>
    </source>
</evidence>
<evidence type="ECO:0000256" key="12">
    <source>
        <dbReference type="ARBA" id="ARBA00023136"/>
    </source>
</evidence>
<dbReference type="EC" id="2.7.13.3" evidence="3"/>
<keyword evidence="4" id="KW-1003">Cell membrane</keyword>
<dbReference type="SUPFAM" id="SSF55874">
    <property type="entry name" value="ATPase domain of HSP90 chaperone/DNA topoisomerase II/histidine kinase"/>
    <property type="match status" value="1"/>
</dbReference>
<evidence type="ECO:0000256" key="2">
    <source>
        <dbReference type="ARBA" id="ARBA00004651"/>
    </source>
</evidence>
<proteinExistence type="predicted"/>
<keyword evidence="9" id="KW-0067">ATP-binding</keyword>
<comment type="subcellular location">
    <subcellularLocation>
        <location evidence="2">Cell membrane</location>
        <topology evidence="2">Multi-pass membrane protein</topology>
    </subcellularLocation>
</comment>
<dbReference type="Gene3D" id="3.30.450.20">
    <property type="entry name" value="PAS domain"/>
    <property type="match status" value="2"/>
</dbReference>
<evidence type="ECO:0000256" key="9">
    <source>
        <dbReference type="ARBA" id="ARBA00022840"/>
    </source>
</evidence>
<accession>A0A559J8U6</accession>
<evidence type="ECO:0000256" key="6">
    <source>
        <dbReference type="ARBA" id="ARBA00022692"/>
    </source>
</evidence>
<sequence>MAEVNRAMGIWRKLQLLWLTYRKMLLLYLLVVLLPAGVMLYYYFEKSADILERQVTQSMLKSVQQVKINLDYRLSKVGDISDALILNSDLYDILALDPLVGTRFSQVEEEKKLGNMIRGLQGSDILKIKLYVNADKMYAGEHVNFFSLDLARQMPWYDDVIGRNGAVEWVPTHVENYISTPGEVRVFSSARMIRDPNEYARIIGILMLDMPEANLAAILNDAELDASNRNMYIVDQDGVIVSHGQPDKIGSKLPVPESVSFSGKRPSGIEKFVMNGQPYFMIHAALGAGGWSVVSLLPARQINHTNNDFNLGFSLVLTLSLVLLFILGAFLVFVHVTRGTINRVRHITEQLRERGAAMIEEGIPHRSGVVIRLEKSVAHMLSTFQHLLEDNYRVKEQEKEARFRALQAQINPHFLYNALDTINWMALTKGAHDISRMLNMLAQYFRLTLSKGKDIVSLEDEMNLARAYLEIQKQRFHSFDYAVECPAALSDLLIPKLSIQPLIENAILHGIQGIEGHYGSIRVEAEPVADGGGFVIRVSDDGNGMNEDQVAQLYASLDAPPSPSPSGYGLYNVWERVRLFTGGEGRLHFRSAPGEGTTVSLSLPERIEPEGSQ</sequence>
<dbReference type="InterPro" id="IPR004358">
    <property type="entry name" value="Sig_transdc_His_kin-like_C"/>
</dbReference>
<evidence type="ECO:0000256" key="1">
    <source>
        <dbReference type="ARBA" id="ARBA00000085"/>
    </source>
</evidence>
<dbReference type="InterPro" id="IPR050640">
    <property type="entry name" value="Bact_2-comp_sensor_kinase"/>
</dbReference>
<dbReference type="InterPro" id="IPR005467">
    <property type="entry name" value="His_kinase_dom"/>
</dbReference>
<organism evidence="15 16">
    <name type="scientific">Cohnella terricola</name>
    <dbReference type="NCBI Taxonomy" id="1289167"/>
    <lineage>
        <taxon>Bacteria</taxon>
        <taxon>Bacillati</taxon>
        <taxon>Bacillota</taxon>
        <taxon>Bacilli</taxon>
        <taxon>Bacillales</taxon>
        <taxon>Paenibacillaceae</taxon>
        <taxon>Cohnella</taxon>
    </lineage>
</organism>
<dbReference type="GO" id="GO:0000155">
    <property type="term" value="F:phosphorelay sensor kinase activity"/>
    <property type="evidence" value="ECO:0007669"/>
    <property type="project" value="InterPro"/>
</dbReference>
<dbReference type="SMART" id="SM00387">
    <property type="entry name" value="HATPase_c"/>
    <property type="match status" value="1"/>
</dbReference>
<keyword evidence="5" id="KW-0808">Transferase</keyword>
<keyword evidence="16" id="KW-1185">Reference proteome</keyword>
<evidence type="ECO:0000256" key="10">
    <source>
        <dbReference type="ARBA" id="ARBA00022989"/>
    </source>
</evidence>
<evidence type="ECO:0000313" key="16">
    <source>
        <dbReference type="Proteomes" id="UP000316330"/>
    </source>
</evidence>
<evidence type="ECO:0000256" key="7">
    <source>
        <dbReference type="ARBA" id="ARBA00022741"/>
    </source>
</evidence>
<comment type="caution">
    <text evidence="15">The sequence shown here is derived from an EMBL/GenBank/DDBJ whole genome shotgun (WGS) entry which is preliminary data.</text>
</comment>
<evidence type="ECO:0000256" key="3">
    <source>
        <dbReference type="ARBA" id="ARBA00012438"/>
    </source>
</evidence>
<evidence type="ECO:0000256" key="4">
    <source>
        <dbReference type="ARBA" id="ARBA00022475"/>
    </source>
</evidence>
<dbReference type="InterPro" id="IPR003594">
    <property type="entry name" value="HATPase_dom"/>
</dbReference>
<dbReference type="Pfam" id="PF02518">
    <property type="entry name" value="HATPase_c"/>
    <property type="match status" value="1"/>
</dbReference>
<feature type="transmembrane region" description="Helical" evidence="13">
    <location>
        <begin position="311"/>
        <end position="336"/>
    </location>
</feature>
<dbReference type="EMBL" id="VNJJ01000017">
    <property type="protein sequence ID" value="TVX96277.1"/>
    <property type="molecule type" value="Genomic_DNA"/>
</dbReference>
<name>A0A559J8U6_9BACL</name>
<dbReference type="AlphaFoldDB" id="A0A559J8U6"/>
<dbReference type="Gene3D" id="3.30.565.10">
    <property type="entry name" value="Histidine kinase-like ATPase, C-terminal domain"/>
    <property type="match status" value="1"/>
</dbReference>
<evidence type="ECO:0000259" key="14">
    <source>
        <dbReference type="PROSITE" id="PS50109"/>
    </source>
</evidence>
<dbReference type="PANTHER" id="PTHR34220:SF7">
    <property type="entry name" value="SENSOR HISTIDINE KINASE YPDA"/>
    <property type="match status" value="1"/>
</dbReference>
<reference evidence="15 16" key="1">
    <citation type="submission" date="2019-07" db="EMBL/GenBank/DDBJ databases">
        <authorList>
            <person name="Kim J."/>
        </authorList>
    </citation>
    <scope>NUCLEOTIDE SEQUENCE [LARGE SCALE GENOMIC DNA]</scope>
    <source>
        <strain evidence="15 16">G13</strain>
    </source>
</reference>
<keyword evidence="10 13" id="KW-1133">Transmembrane helix</keyword>
<evidence type="ECO:0000256" key="13">
    <source>
        <dbReference type="SAM" id="Phobius"/>
    </source>
</evidence>